<evidence type="ECO:0000259" key="9">
    <source>
        <dbReference type="PROSITE" id="PS50850"/>
    </source>
</evidence>
<dbReference type="OrthoDB" id="3936150at2759"/>
<keyword evidence="2" id="KW-0813">Transport</keyword>
<dbReference type="Proteomes" id="UP000777438">
    <property type="component" value="Unassembled WGS sequence"/>
</dbReference>
<evidence type="ECO:0000313" key="11">
    <source>
        <dbReference type="Proteomes" id="UP000777438"/>
    </source>
</evidence>
<gene>
    <name evidence="10" type="ORF">B0T10DRAFT_413080</name>
</gene>
<keyword evidence="6" id="KW-0325">Glycoprotein</keyword>
<feature type="transmembrane region" description="Helical" evidence="8">
    <location>
        <begin position="200"/>
        <end position="219"/>
    </location>
</feature>
<dbReference type="AlphaFoldDB" id="A0A9P8VVR2"/>
<dbReference type="PROSITE" id="PS50850">
    <property type="entry name" value="MFS"/>
    <property type="match status" value="1"/>
</dbReference>
<dbReference type="PANTHER" id="PTHR23511">
    <property type="entry name" value="SYNAPTIC VESICLE GLYCOPROTEIN 2"/>
    <property type="match status" value="1"/>
</dbReference>
<proteinExistence type="predicted"/>
<feature type="transmembrane region" description="Helical" evidence="8">
    <location>
        <begin position="346"/>
        <end position="368"/>
    </location>
</feature>
<feature type="transmembrane region" description="Helical" evidence="8">
    <location>
        <begin position="73"/>
        <end position="93"/>
    </location>
</feature>
<dbReference type="GO" id="GO:0016020">
    <property type="term" value="C:membrane"/>
    <property type="evidence" value="ECO:0007669"/>
    <property type="project" value="UniProtKB-SubCell"/>
</dbReference>
<feature type="transmembrane region" description="Helical" evidence="8">
    <location>
        <begin position="502"/>
        <end position="523"/>
    </location>
</feature>
<organism evidence="10 11">
    <name type="scientific">Thelonectria olida</name>
    <dbReference type="NCBI Taxonomy" id="1576542"/>
    <lineage>
        <taxon>Eukaryota</taxon>
        <taxon>Fungi</taxon>
        <taxon>Dikarya</taxon>
        <taxon>Ascomycota</taxon>
        <taxon>Pezizomycotina</taxon>
        <taxon>Sordariomycetes</taxon>
        <taxon>Hypocreomycetidae</taxon>
        <taxon>Hypocreales</taxon>
        <taxon>Nectriaceae</taxon>
        <taxon>Thelonectria</taxon>
    </lineage>
</organism>
<evidence type="ECO:0000256" key="2">
    <source>
        <dbReference type="ARBA" id="ARBA00022448"/>
    </source>
</evidence>
<dbReference type="PANTHER" id="PTHR23511:SF4">
    <property type="entry name" value="MAJOR FACILITATOR SUPERFAMILY (MFS) PROFILE DOMAIN-CONTAINING PROTEIN"/>
    <property type="match status" value="1"/>
</dbReference>
<feature type="transmembrane region" description="Helical" evidence="8">
    <location>
        <begin position="473"/>
        <end position="496"/>
    </location>
</feature>
<evidence type="ECO:0000256" key="6">
    <source>
        <dbReference type="ARBA" id="ARBA00023180"/>
    </source>
</evidence>
<evidence type="ECO:0000256" key="3">
    <source>
        <dbReference type="ARBA" id="ARBA00022692"/>
    </source>
</evidence>
<dbReference type="Gene3D" id="1.20.1250.20">
    <property type="entry name" value="MFS general substrate transporter like domains"/>
    <property type="match status" value="1"/>
</dbReference>
<evidence type="ECO:0000256" key="5">
    <source>
        <dbReference type="ARBA" id="ARBA00023136"/>
    </source>
</evidence>
<feature type="transmembrane region" description="Helical" evidence="8">
    <location>
        <begin position="415"/>
        <end position="434"/>
    </location>
</feature>
<feature type="transmembrane region" description="Helical" evidence="8">
    <location>
        <begin position="137"/>
        <end position="153"/>
    </location>
</feature>
<evidence type="ECO:0000256" key="4">
    <source>
        <dbReference type="ARBA" id="ARBA00022989"/>
    </source>
</evidence>
<keyword evidence="11" id="KW-1185">Reference proteome</keyword>
<feature type="transmembrane region" description="Helical" evidence="8">
    <location>
        <begin position="239"/>
        <end position="261"/>
    </location>
</feature>
<dbReference type="EMBL" id="JAGPYM010000029">
    <property type="protein sequence ID" value="KAH6879451.1"/>
    <property type="molecule type" value="Genomic_DNA"/>
</dbReference>
<evidence type="ECO:0000256" key="7">
    <source>
        <dbReference type="SAM" id="MobiDB-lite"/>
    </source>
</evidence>
<accession>A0A9P8VVR2</accession>
<dbReference type="InterPro" id="IPR020846">
    <property type="entry name" value="MFS_dom"/>
</dbReference>
<comment type="subcellular location">
    <subcellularLocation>
        <location evidence="1">Membrane</location>
        <topology evidence="1">Multi-pass membrane protein</topology>
    </subcellularLocation>
</comment>
<dbReference type="Pfam" id="PF07690">
    <property type="entry name" value="MFS_1"/>
    <property type="match status" value="1"/>
</dbReference>
<reference evidence="10 11" key="1">
    <citation type="journal article" date="2021" name="Nat. Commun.">
        <title>Genetic determinants of endophytism in the Arabidopsis root mycobiome.</title>
        <authorList>
            <person name="Mesny F."/>
            <person name="Miyauchi S."/>
            <person name="Thiergart T."/>
            <person name="Pickel B."/>
            <person name="Atanasova L."/>
            <person name="Karlsson M."/>
            <person name="Huettel B."/>
            <person name="Barry K.W."/>
            <person name="Haridas S."/>
            <person name="Chen C."/>
            <person name="Bauer D."/>
            <person name="Andreopoulos W."/>
            <person name="Pangilinan J."/>
            <person name="LaButti K."/>
            <person name="Riley R."/>
            <person name="Lipzen A."/>
            <person name="Clum A."/>
            <person name="Drula E."/>
            <person name="Henrissat B."/>
            <person name="Kohler A."/>
            <person name="Grigoriev I.V."/>
            <person name="Martin F.M."/>
            <person name="Hacquard S."/>
        </authorList>
    </citation>
    <scope>NUCLEOTIDE SEQUENCE [LARGE SCALE GENOMIC DNA]</scope>
    <source>
        <strain evidence="10 11">MPI-CAGE-CH-0241</strain>
    </source>
</reference>
<feature type="transmembrane region" description="Helical" evidence="8">
    <location>
        <begin position="388"/>
        <end position="408"/>
    </location>
</feature>
<feature type="domain" description="Major facilitator superfamily (MFS) profile" evidence="9">
    <location>
        <begin position="70"/>
        <end position="526"/>
    </location>
</feature>
<comment type="caution">
    <text evidence="10">The sequence shown here is derived from an EMBL/GenBank/DDBJ whole genome shotgun (WGS) entry which is preliminary data.</text>
</comment>
<dbReference type="InterPro" id="IPR036259">
    <property type="entry name" value="MFS_trans_sf"/>
</dbReference>
<feature type="transmembrane region" description="Helical" evidence="8">
    <location>
        <begin position="113"/>
        <end position="130"/>
    </location>
</feature>
<name>A0A9P8VVR2_9HYPO</name>
<evidence type="ECO:0000256" key="1">
    <source>
        <dbReference type="ARBA" id="ARBA00004141"/>
    </source>
</evidence>
<feature type="compositionally biased region" description="Basic and acidic residues" evidence="7">
    <location>
        <begin position="11"/>
        <end position="21"/>
    </location>
</feature>
<dbReference type="InterPro" id="IPR011701">
    <property type="entry name" value="MFS"/>
</dbReference>
<sequence>MSTLETPAEIDPTKAADAEKDAMGRDDLSYRVASHVDTFQDLGNVTDPVLAAKTHLLNEAINEIGWTSFHLKLSCLTGFGFAADSLVAFLQSVAASQAYLEVGNGGYRTGSTMALYAGLQMGALFWGFSADIIGRRIAFNTTLFIASIATVIAGSGPNWVAFCVFVAFLGFGAGGNLVLDPTVMLEFVPARQQWVITAMAGWWGVGQATAGFIAWGYYSRNDWTCDVTVEACTWQNNKSWRLIMFTGGALMFAMSVLRILVVRLPETPKYLLATGHDEELVFILQGLASKHNRSCSLTVAQLQACGNINGTEEERPRQSIGRSIGKSLLSHLQGLFATRKLGLSTCLIWLSWTLIGLGYPLFFLYLPSLLSSRVPGYQPSFTETWRDYTITNICSIFGPLVAAGLVEVRYLGRRYTMAIGALITSVFFFGYTVIRTPAQNLALSCCISVCINLYYGTLYAYTAEVFPSAHRTTGNGIAVSLNRVMGLISAVIAVTADTATVTPLYISAALFLILAIVSIVLPFEPHGRSAS</sequence>
<dbReference type="GO" id="GO:0022857">
    <property type="term" value="F:transmembrane transporter activity"/>
    <property type="evidence" value="ECO:0007669"/>
    <property type="project" value="InterPro"/>
</dbReference>
<dbReference type="SUPFAM" id="SSF103473">
    <property type="entry name" value="MFS general substrate transporter"/>
    <property type="match status" value="1"/>
</dbReference>
<feature type="transmembrane region" description="Helical" evidence="8">
    <location>
        <begin position="440"/>
        <end position="461"/>
    </location>
</feature>
<keyword evidence="5 8" id="KW-0472">Membrane</keyword>
<feature type="transmembrane region" description="Helical" evidence="8">
    <location>
        <begin position="159"/>
        <end position="179"/>
    </location>
</feature>
<dbReference type="CDD" id="cd17316">
    <property type="entry name" value="MFS_SV2_like"/>
    <property type="match status" value="1"/>
</dbReference>
<keyword evidence="4 8" id="KW-1133">Transmembrane helix</keyword>
<evidence type="ECO:0000313" key="10">
    <source>
        <dbReference type="EMBL" id="KAH6879451.1"/>
    </source>
</evidence>
<keyword evidence="3 8" id="KW-0812">Transmembrane</keyword>
<protein>
    <submittedName>
        <fullName evidence="10">Major facilitator superfamily domain-containing protein</fullName>
    </submittedName>
</protein>
<evidence type="ECO:0000256" key="8">
    <source>
        <dbReference type="SAM" id="Phobius"/>
    </source>
</evidence>
<feature type="region of interest" description="Disordered" evidence="7">
    <location>
        <begin position="1"/>
        <end position="21"/>
    </location>
</feature>